<dbReference type="PANTHER" id="PTHR11010:SF120">
    <property type="entry name" value="LYSOSOMAL PRO-X CARBOXYPEPTIDASE"/>
    <property type="match status" value="1"/>
</dbReference>
<reference evidence="7" key="2">
    <citation type="journal article" date="2024" name="Plant">
        <title>Genomic evolution and insights into agronomic trait innovations of Sesamum species.</title>
        <authorList>
            <person name="Miao H."/>
            <person name="Wang L."/>
            <person name="Qu L."/>
            <person name="Liu H."/>
            <person name="Sun Y."/>
            <person name="Le M."/>
            <person name="Wang Q."/>
            <person name="Wei S."/>
            <person name="Zheng Y."/>
            <person name="Lin W."/>
            <person name="Duan Y."/>
            <person name="Cao H."/>
            <person name="Xiong S."/>
            <person name="Wang X."/>
            <person name="Wei L."/>
            <person name="Li C."/>
            <person name="Ma Q."/>
            <person name="Ju M."/>
            <person name="Zhao R."/>
            <person name="Li G."/>
            <person name="Mu C."/>
            <person name="Tian Q."/>
            <person name="Mei H."/>
            <person name="Zhang T."/>
            <person name="Gao T."/>
            <person name="Zhang H."/>
        </authorList>
    </citation>
    <scope>NUCLEOTIDE SEQUENCE</scope>
    <source>
        <strain evidence="7">KEN1</strain>
    </source>
</reference>
<feature type="signal peptide" evidence="6">
    <location>
        <begin position="1"/>
        <end position="21"/>
    </location>
</feature>
<dbReference type="GO" id="GO:0004180">
    <property type="term" value="F:carboxypeptidase activity"/>
    <property type="evidence" value="ECO:0007669"/>
    <property type="project" value="UniProtKB-KW"/>
</dbReference>
<dbReference type="GO" id="GO:0006508">
    <property type="term" value="P:proteolysis"/>
    <property type="evidence" value="ECO:0007669"/>
    <property type="project" value="UniProtKB-KW"/>
</dbReference>
<organism evidence="7">
    <name type="scientific">Sesamum latifolium</name>
    <dbReference type="NCBI Taxonomy" id="2727402"/>
    <lineage>
        <taxon>Eukaryota</taxon>
        <taxon>Viridiplantae</taxon>
        <taxon>Streptophyta</taxon>
        <taxon>Embryophyta</taxon>
        <taxon>Tracheophyta</taxon>
        <taxon>Spermatophyta</taxon>
        <taxon>Magnoliopsida</taxon>
        <taxon>eudicotyledons</taxon>
        <taxon>Gunneridae</taxon>
        <taxon>Pentapetalae</taxon>
        <taxon>asterids</taxon>
        <taxon>lamiids</taxon>
        <taxon>Lamiales</taxon>
        <taxon>Pedaliaceae</taxon>
        <taxon>Sesamum</taxon>
    </lineage>
</organism>
<evidence type="ECO:0000313" key="7">
    <source>
        <dbReference type="EMBL" id="KAL0410154.1"/>
    </source>
</evidence>
<accession>A0AAW2TZK3</accession>
<name>A0AAW2TZK3_9LAMI</name>
<gene>
    <name evidence="7" type="ORF">Slati_3605100</name>
</gene>
<dbReference type="Pfam" id="PF05577">
    <property type="entry name" value="Peptidase_S28"/>
    <property type="match status" value="2"/>
</dbReference>
<sequence length="410" mass="46598">MAIWLLLLFLHLFSSSAVTTAKNIRHGFPSSIIQPEQRILGSKTGHELYEEKFFTQILDHFNYNPQSYETFQQRYLINDTYWGGGADKNAPIFVYTGNEGDIEWFAQNTGFMFEIAPHFKALLIFIEHRLYGKSMAYGGEREIANSTLGYLSATQALADYATLILDLKKNLTAIDSPVVVFGGSYGGTYTYAAMTDYPTPTNFLAPLPAYPVKQMCKAIDDPKTGNNTFEKLYGAANVYYNYTGDATCFDLADDSDPHGLGGWTWQACTEMILLTDGNTEDSIFPPYNYSYNDRLVFCKYNFNIEPRPTWIPTHFGAHNIYRVLKRFGSNIIFFNGLRDPWSGGGVLKDISKSLVAIVAKEGAHHVDLRFSTSEDPKWLEDVRKKEVRIISKWLSQYYRTLAHSSDYYNN</sequence>
<evidence type="ECO:0000256" key="2">
    <source>
        <dbReference type="ARBA" id="ARBA00022670"/>
    </source>
</evidence>
<comment type="caution">
    <text evidence="7">The sequence shown here is derived from an EMBL/GenBank/DDBJ whole genome shotgun (WGS) entry which is preliminary data.</text>
</comment>
<dbReference type="EMBL" id="JACGWN010000013">
    <property type="protein sequence ID" value="KAL0410154.1"/>
    <property type="molecule type" value="Genomic_DNA"/>
</dbReference>
<evidence type="ECO:0000256" key="3">
    <source>
        <dbReference type="ARBA" id="ARBA00022729"/>
    </source>
</evidence>
<proteinExistence type="inferred from homology"/>
<dbReference type="Gene3D" id="3.40.50.1820">
    <property type="entry name" value="alpha/beta hydrolase"/>
    <property type="match status" value="1"/>
</dbReference>
<evidence type="ECO:0000256" key="4">
    <source>
        <dbReference type="ARBA" id="ARBA00022801"/>
    </source>
</evidence>
<dbReference type="GO" id="GO:0070008">
    <property type="term" value="F:serine-type exopeptidase activity"/>
    <property type="evidence" value="ECO:0007669"/>
    <property type="project" value="InterPro"/>
</dbReference>
<feature type="chain" id="PRO_5043374393" evidence="6">
    <location>
        <begin position="22"/>
        <end position="410"/>
    </location>
</feature>
<dbReference type="SUPFAM" id="SSF53474">
    <property type="entry name" value="alpha/beta-Hydrolases"/>
    <property type="match status" value="1"/>
</dbReference>
<evidence type="ECO:0000256" key="5">
    <source>
        <dbReference type="ARBA" id="ARBA00023180"/>
    </source>
</evidence>
<dbReference type="GO" id="GO:0008239">
    <property type="term" value="F:dipeptidyl-peptidase activity"/>
    <property type="evidence" value="ECO:0007669"/>
    <property type="project" value="TreeGrafter"/>
</dbReference>
<keyword evidence="2" id="KW-0645">Protease</keyword>
<comment type="similarity">
    <text evidence="1">Belongs to the peptidase S28 family.</text>
</comment>
<evidence type="ECO:0000256" key="1">
    <source>
        <dbReference type="ARBA" id="ARBA00011079"/>
    </source>
</evidence>
<dbReference type="PANTHER" id="PTHR11010">
    <property type="entry name" value="PROTEASE S28 PRO-X CARBOXYPEPTIDASE-RELATED"/>
    <property type="match status" value="1"/>
</dbReference>
<keyword evidence="3 6" id="KW-0732">Signal</keyword>
<dbReference type="InterPro" id="IPR008758">
    <property type="entry name" value="Peptidase_S28"/>
</dbReference>
<dbReference type="AlphaFoldDB" id="A0AAW2TZK3"/>
<protein>
    <submittedName>
        <fullName evidence="7">Lysosomal Pro-X carboxypeptidase</fullName>
    </submittedName>
</protein>
<keyword evidence="5" id="KW-0325">Glycoprotein</keyword>
<reference evidence="7" key="1">
    <citation type="submission" date="2020-06" db="EMBL/GenBank/DDBJ databases">
        <authorList>
            <person name="Li T."/>
            <person name="Hu X."/>
            <person name="Zhang T."/>
            <person name="Song X."/>
            <person name="Zhang H."/>
            <person name="Dai N."/>
            <person name="Sheng W."/>
            <person name="Hou X."/>
            <person name="Wei L."/>
        </authorList>
    </citation>
    <scope>NUCLEOTIDE SEQUENCE</scope>
    <source>
        <strain evidence="7">KEN1</strain>
        <tissue evidence="7">Leaf</tissue>
    </source>
</reference>
<keyword evidence="7" id="KW-0121">Carboxypeptidase</keyword>
<evidence type="ECO:0000256" key="6">
    <source>
        <dbReference type="SAM" id="SignalP"/>
    </source>
</evidence>
<keyword evidence="4" id="KW-0378">Hydrolase</keyword>
<dbReference type="InterPro" id="IPR029058">
    <property type="entry name" value="AB_hydrolase_fold"/>
</dbReference>